<feature type="domain" description="Histidine kinase" evidence="7">
    <location>
        <begin position="270"/>
        <end position="422"/>
    </location>
</feature>
<dbReference type="SUPFAM" id="SSF55874">
    <property type="entry name" value="ATPase domain of HSP90 chaperone/DNA topoisomerase II/histidine kinase"/>
    <property type="match status" value="1"/>
</dbReference>
<organism evidence="8 9">
    <name type="scientific">Alkaliphilus peptidifermentans DSM 18978</name>
    <dbReference type="NCBI Taxonomy" id="1120976"/>
    <lineage>
        <taxon>Bacteria</taxon>
        <taxon>Bacillati</taxon>
        <taxon>Bacillota</taxon>
        <taxon>Clostridia</taxon>
        <taxon>Peptostreptococcales</taxon>
        <taxon>Natronincolaceae</taxon>
        <taxon>Alkaliphilus</taxon>
    </lineage>
</organism>
<feature type="transmembrane region" description="Helical" evidence="6">
    <location>
        <begin position="54"/>
        <end position="74"/>
    </location>
</feature>
<dbReference type="InterPro" id="IPR003594">
    <property type="entry name" value="HATPase_dom"/>
</dbReference>
<keyword evidence="5" id="KW-0902">Two-component regulatory system</keyword>
<reference evidence="8 9" key="1">
    <citation type="submission" date="2016-10" db="EMBL/GenBank/DDBJ databases">
        <authorList>
            <person name="de Groot N.N."/>
        </authorList>
    </citation>
    <scope>NUCLEOTIDE SEQUENCE [LARGE SCALE GENOMIC DNA]</scope>
    <source>
        <strain evidence="8 9">DSM 18978</strain>
    </source>
</reference>
<evidence type="ECO:0000256" key="4">
    <source>
        <dbReference type="ARBA" id="ARBA00022840"/>
    </source>
</evidence>
<sequence>MIKINSKAKQMLTICFVTTFMGQIYLNPFSSDFRFSLSVVAFSLFIFWYKELSIIHTSFFTGVFLLIFRVFIEFLQNPSTSIIGDLVLVHYPVIIYYTFFGIFLSISGYRLLQEKKIMFIALLTMSDGLSNIVELLIRMESLHNFTVVFFVGFIRSFITILIIEVVKYYEMLLMKEQHEERYKQLVLITSNLKSEVFFLKKSMDDIENAMEKSYQLYQDIKIQNSDEKNELSFMALSIARDIHEIKKDYLRLTAGLENMLPEIGSHEGMLLEDIFSIIEPSFEKNIQLMKKDINIDYLCNENIMINNSYELISIINNLITNSIEAIPIKGIIIVKGEIVGQELVITVKDNGEGILPDNYSIVFEPGFTTKFDQGTGKMSSGIGLTHVTYLVVNQFKGKIELTKEKDHINSYTVFTIRIPMKNI</sequence>
<dbReference type="STRING" id="1120976.SAMN03080606_00702"/>
<keyword evidence="9" id="KW-1185">Reference proteome</keyword>
<feature type="transmembrane region" description="Helical" evidence="6">
    <location>
        <begin position="12"/>
        <end position="27"/>
    </location>
</feature>
<dbReference type="Gene3D" id="3.30.565.10">
    <property type="entry name" value="Histidine kinase-like ATPase, C-terminal domain"/>
    <property type="match status" value="1"/>
</dbReference>
<feature type="transmembrane region" description="Helical" evidence="6">
    <location>
        <begin position="145"/>
        <end position="166"/>
    </location>
</feature>
<evidence type="ECO:0000256" key="1">
    <source>
        <dbReference type="ARBA" id="ARBA00022679"/>
    </source>
</evidence>
<dbReference type="PANTHER" id="PTHR43065:SF46">
    <property type="entry name" value="C4-DICARBOXYLATE TRANSPORT SENSOR PROTEIN DCTB"/>
    <property type="match status" value="1"/>
</dbReference>
<feature type="transmembrane region" description="Helical" evidence="6">
    <location>
        <begin position="94"/>
        <end position="112"/>
    </location>
</feature>
<evidence type="ECO:0000256" key="2">
    <source>
        <dbReference type="ARBA" id="ARBA00022741"/>
    </source>
</evidence>
<keyword evidence="6" id="KW-0472">Membrane</keyword>
<dbReference type="Proteomes" id="UP000198636">
    <property type="component" value="Unassembled WGS sequence"/>
</dbReference>
<dbReference type="SMART" id="SM00387">
    <property type="entry name" value="HATPase_c"/>
    <property type="match status" value="1"/>
</dbReference>
<keyword evidence="3 8" id="KW-0418">Kinase</keyword>
<name>A0A1G5CLP1_9FIRM</name>
<keyword evidence="6" id="KW-1133">Transmembrane helix</keyword>
<evidence type="ECO:0000256" key="5">
    <source>
        <dbReference type="ARBA" id="ARBA00023012"/>
    </source>
</evidence>
<evidence type="ECO:0000256" key="3">
    <source>
        <dbReference type="ARBA" id="ARBA00022777"/>
    </source>
</evidence>
<keyword evidence="1" id="KW-0808">Transferase</keyword>
<accession>A0A1G5CLP1</accession>
<keyword evidence="2" id="KW-0547">Nucleotide-binding</keyword>
<evidence type="ECO:0000313" key="8">
    <source>
        <dbReference type="EMBL" id="SCY03363.1"/>
    </source>
</evidence>
<evidence type="ECO:0000313" key="9">
    <source>
        <dbReference type="Proteomes" id="UP000198636"/>
    </source>
</evidence>
<dbReference type="OrthoDB" id="1791938at2"/>
<dbReference type="GO" id="GO:0005524">
    <property type="term" value="F:ATP binding"/>
    <property type="evidence" value="ECO:0007669"/>
    <property type="project" value="UniProtKB-KW"/>
</dbReference>
<dbReference type="AlphaFoldDB" id="A0A1G5CLP1"/>
<dbReference type="InterPro" id="IPR036890">
    <property type="entry name" value="HATPase_C_sf"/>
</dbReference>
<dbReference type="GO" id="GO:0000160">
    <property type="term" value="P:phosphorelay signal transduction system"/>
    <property type="evidence" value="ECO:0007669"/>
    <property type="project" value="UniProtKB-KW"/>
</dbReference>
<keyword evidence="4" id="KW-0067">ATP-binding</keyword>
<dbReference type="PANTHER" id="PTHR43065">
    <property type="entry name" value="SENSOR HISTIDINE KINASE"/>
    <property type="match status" value="1"/>
</dbReference>
<dbReference type="EMBL" id="FMUS01000003">
    <property type="protein sequence ID" value="SCY03363.1"/>
    <property type="molecule type" value="Genomic_DNA"/>
</dbReference>
<dbReference type="GO" id="GO:0016301">
    <property type="term" value="F:kinase activity"/>
    <property type="evidence" value="ECO:0007669"/>
    <property type="project" value="UniProtKB-KW"/>
</dbReference>
<proteinExistence type="predicted"/>
<keyword evidence="6" id="KW-0812">Transmembrane</keyword>
<dbReference type="PROSITE" id="PS50109">
    <property type="entry name" value="HIS_KIN"/>
    <property type="match status" value="1"/>
</dbReference>
<evidence type="ECO:0000256" key="6">
    <source>
        <dbReference type="SAM" id="Phobius"/>
    </source>
</evidence>
<dbReference type="InterPro" id="IPR005467">
    <property type="entry name" value="His_kinase_dom"/>
</dbReference>
<protein>
    <submittedName>
        <fullName evidence="8">Two-component system, sensor histidine kinase YcbA</fullName>
    </submittedName>
</protein>
<dbReference type="RefSeq" id="WP_091540009.1">
    <property type="nucleotide sequence ID" value="NZ_FMUS01000003.1"/>
</dbReference>
<dbReference type="Pfam" id="PF02518">
    <property type="entry name" value="HATPase_c"/>
    <property type="match status" value="1"/>
</dbReference>
<gene>
    <name evidence="8" type="ORF">SAMN03080606_00702</name>
</gene>
<feature type="transmembrane region" description="Helical" evidence="6">
    <location>
        <begin position="119"/>
        <end position="139"/>
    </location>
</feature>
<evidence type="ECO:0000259" key="7">
    <source>
        <dbReference type="PROSITE" id="PS50109"/>
    </source>
</evidence>